<evidence type="ECO:0000256" key="1">
    <source>
        <dbReference type="SAM" id="SignalP"/>
    </source>
</evidence>
<evidence type="ECO:0000313" key="3">
    <source>
        <dbReference type="Proteomes" id="UP000046680"/>
    </source>
</evidence>
<dbReference type="Proteomes" id="UP000046680">
    <property type="component" value="Unassembled WGS sequence"/>
</dbReference>
<dbReference type="AlphaFoldDB" id="A0A654U4U6"/>
<proteinExistence type="predicted"/>
<feature type="signal peptide" evidence="1">
    <location>
        <begin position="1"/>
        <end position="21"/>
    </location>
</feature>
<gene>
    <name evidence="2" type="ORF">ERS007657_02696</name>
</gene>
<name>A0A654U4U6_MYCTX</name>
<feature type="chain" id="PRO_5039643197" evidence="1">
    <location>
        <begin position="22"/>
        <end position="74"/>
    </location>
</feature>
<organism evidence="2 3">
    <name type="scientific">Mycobacterium tuberculosis</name>
    <dbReference type="NCBI Taxonomy" id="1773"/>
    <lineage>
        <taxon>Bacteria</taxon>
        <taxon>Bacillati</taxon>
        <taxon>Actinomycetota</taxon>
        <taxon>Actinomycetes</taxon>
        <taxon>Mycobacteriales</taxon>
        <taxon>Mycobacteriaceae</taxon>
        <taxon>Mycobacterium</taxon>
        <taxon>Mycobacterium tuberculosis complex</taxon>
    </lineage>
</organism>
<sequence>MPSGRSPAPCARIAMSAMVTAADGSPLTWNFPFSHCKSATETSSMPEAMILALSRTLRATSAAAPPETGVDRLP</sequence>
<dbReference type="EMBL" id="CGCX01001094">
    <property type="protein sequence ID" value="CFR88572.1"/>
    <property type="molecule type" value="Genomic_DNA"/>
</dbReference>
<reference evidence="2 3" key="1">
    <citation type="submission" date="2015-03" db="EMBL/GenBank/DDBJ databases">
        <authorList>
            <consortium name="Pathogen Informatics"/>
        </authorList>
    </citation>
    <scope>NUCLEOTIDE SEQUENCE [LARGE SCALE GENOMIC DNA]</scope>
    <source>
        <strain evidence="2 3">C09601061</strain>
    </source>
</reference>
<evidence type="ECO:0000313" key="2">
    <source>
        <dbReference type="EMBL" id="CFR88572.1"/>
    </source>
</evidence>
<keyword evidence="1" id="KW-0732">Signal</keyword>
<protein>
    <submittedName>
        <fullName evidence="2">Uncharacterized protein</fullName>
    </submittedName>
</protein>
<accession>A0A654U4U6</accession>